<gene>
    <name evidence="4" type="ORF">LPJ53_006107</name>
</gene>
<feature type="compositionally biased region" description="Acidic residues" evidence="2">
    <location>
        <begin position="32"/>
        <end position="41"/>
    </location>
</feature>
<name>A0A9W7XVX9_9FUNG</name>
<dbReference type="InterPro" id="IPR023196">
    <property type="entry name" value="Phosducin_N_dom_sf"/>
</dbReference>
<evidence type="ECO:0000259" key="3">
    <source>
        <dbReference type="Pfam" id="PF02114"/>
    </source>
</evidence>
<comment type="similarity">
    <text evidence="1">Belongs to the phosducin family.</text>
</comment>
<dbReference type="Proteomes" id="UP001149813">
    <property type="component" value="Unassembled WGS sequence"/>
</dbReference>
<feature type="domain" description="Phosducin" evidence="3">
    <location>
        <begin position="57"/>
        <end position="267"/>
    </location>
</feature>
<evidence type="ECO:0000313" key="5">
    <source>
        <dbReference type="Proteomes" id="UP001149813"/>
    </source>
</evidence>
<organism evidence="4 5">
    <name type="scientific">Coemansia erecta</name>
    <dbReference type="NCBI Taxonomy" id="147472"/>
    <lineage>
        <taxon>Eukaryota</taxon>
        <taxon>Fungi</taxon>
        <taxon>Fungi incertae sedis</taxon>
        <taxon>Zoopagomycota</taxon>
        <taxon>Kickxellomycotina</taxon>
        <taxon>Kickxellomycetes</taxon>
        <taxon>Kickxellales</taxon>
        <taxon>Kickxellaceae</taxon>
        <taxon>Coemansia</taxon>
    </lineage>
</organism>
<dbReference type="PANTHER" id="PTHR46052:SF1">
    <property type="entry name" value="PHOSDUCIN-LIKE PROTEIN"/>
    <property type="match status" value="1"/>
</dbReference>
<protein>
    <recommendedName>
        <fullName evidence="3">Phosducin domain-containing protein</fullName>
    </recommendedName>
</protein>
<dbReference type="Pfam" id="PF02114">
    <property type="entry name" value="Phosducin"/>
    <property type="match status" value="1"/>
</dbReference>
<dbReference type="OrthoDB" id="70588at2759"/>
<dbReference type="EMBL" id="JANBOJ010000510">
    <property type="protein sequence ID" value="KAJ1719055.1"/>
    <property type="molecule type" value="Genomic_DNA"/>
</dbReference>
<dbReference type="SUPFAM" id="SSF52833">
    <property type="entry name" value="Thioredoxin-like"/>
    <property type="match status" value="1"/>
</dbReference>
<feature type="compositionally biased region" description="Basic and acidic residues" evidence="2">
    <location>
        <begin position="103"/>
        <end position="116"/>
    </location>
</feature>
<comment type="caution">
    <text evidence="4">The sequence shown here is derived from an EMBL/GenBank/DDBJ whole genome shotgun (WGS) entry which is preliminary data.</text>
</comment>
<sequence length="273" mass="30722">MADIEQRILQQSGGGGNDEDDFERARARDNEDISSESDDDSSSNINEKVENRGNFHDGPQTGVKGVLADYRHSKMLQKQQREQMNSAEREAYSKAAQRNITDASDRTIWSKDEPDLKTAQSDSDDLDDLDSDGENDRLFAEYRDKRIAEMARAAEKSGLGAVRDVSPDEYVDVVEQHADSRNSVFVILVDESAVSQRFESLVRAEASNFTQTVFLRVVAEECGFCDAAVIPIVLVYRHGDLKHNLVRVVDHLGSSHSFEQRDVNRLLERVLNQ</sequence>
<accession>A0A9W7XVX9</accession>
<evidence type="ECO:0000256" key="2">
    <source>
        <dbReference type="SAM" id="MobiDB-lite"/>
    </source>
</evidence>
<dbReference type="InterPro" id="IPR024253">
    <property type="entry name" value="Phosducin_thioredoxin-like_dom"/>
</dbReference>
<dbReference type="Gene3D" id="3.40.30.10">
    <property type="entry name" value="Glutaredoxin"/>
    <property type="match status" value="1"/>
</dbReference>
<feature type="region of interest" description="Disordered" evidence="2">
    <location>
        <begin position="1"/>
        <end position="134"/>
    </location>
</feature>
<dbReference type="AlphaFoldDB" id="A0A9W7XVX9"/>
<feature type="compositionally biased region" description="Polar residues" evidence="2">
    <location>
        <begin position="76"/>
        <end position="86"/>
    </location>
</feature>
<dbReference type="InterPro" id="IPR036249">
    <property type="entry name" value="Thioredoxin-like_sf"/>
</dbReference>
<evidence type="ECO:0000256" key="1">
    <source>
        <dbReference type="ARBA" id="ARBA00009686"/>
    </source>
</evidence>
<proteinExistence type="inferred from homology"/>
<dbReference type="Gene3D" id="1.10.168.10">
    <property type="entry name" value="Phosducin, domain 2"/>
    <property type="match status" value="1"/>
</dbReference>
<evidence type="ECO:0000313" key="4">
    <source>
        <dbReference type="EMBL" id="KAJ1719055.1"/>
    </source>
</evidence>
<dbReference type="PANTHER" id="PTHR46052">
    <property type="entry name" value="PHOSDUCIN-LIKE PROTEIN"/>
    <property type="match status" value="1"/>
</dbReference>
<feature type="compositionally biased region" description="Acidic residues" evidence="2">
    <location>
        <begin position="122"/>
        <end position="133"/>
    </location>
</feature>
<dbReference type="InterPro" id="IPR051499">
    <property type="entry name" value="Phosducin-like_reg"/>
</dbReference>
<reference evidence="4" key="1">
    <citation type="submission" date="2022-07" db="EMBL/GenBank/DDBJ databases">
        <title>Phylogenomic reconstructions and comparative analyses of Kickxellomycotina fungi.</title>
        <authorList>
            <person name="Reynolds N.K."/>
            <person name="Stajich J.E."/>
            <person name="Barry K."/>
            <person name="Grigoriev I.V."/>
            <person name="Crous P."/>
            <person name="Smith M.E."/>
        </authorList>
    </citation>
    <scope>NUCLEOTIDE SEQUENCE</scope>
    <source>
        <strain evidence="4">NBRC 32514</strain>
    </source>
</reference>
<keyword evidence="5" id="KW-1185">Reference proteome</keyword>